<keyword evidence="1" id="KW-0472">Membrane</keyword>
<proteinExistence type="predicted"/>
<accession>A0A6C0C9Y3</accession>
<organism evidence="2">
    <name type="scientific">viral metagenome</name>
    <dbReference type="NCBI Taxonomy" id="1070528"/>
    <lineage>
        <taxon>unclassified sequences</taxon>
        <taxon>metagenomes</taxon>
        <taxon>organismal metagenomes</taxon>
    </lineage>
</organism>
<reference evidence="2" key="1">
    <citation type="journal article" date="2020" name="Nature">
        <title>Giant virus diversity and host interactions through global metagenomics.</title>
        <authorList>
            <person name="Schulz F."/>
            <person name="Roux S."/>
            <person name="Paez-Espino D."/>
            <person name="Jungbluth S."/>
            <person name="Walsh D.A."/>
            <person name="Denef V.J."/>
            <person name="McMahon K.D."/>
            <person name="Konstantinidis K.T."/>
            <person name="Eloe-Fadrosh E.A."/>
            <person name="Kyrpides N.C."/>
            <person name="Woyke T."/>
        </authorList>
    </citation>
    <scope>NUCLEOTIDE SEQUENCE</scope>
    <source>
        <strain evidence="2">GVMAG-M-3300020192-26</strain>
    </source>
</reference>
<name>A0A6C0C9Y3_9ZZZZ</name>
<dbReference type="EMBL" id="MN739354">
    <property type="protein sequence ID" value="QHT00314.1"/>
    <property type="molecule type" value="Genomic_DNA"/>
</dbReference>
<feature type="transmembrane region" description="Helical" evidence="1">
    <location>
        <begin position="215"/>
        <end position="234"/>
    </location>
</feature>
<dbReference type="AlphaFoldDB" id="A0A6C0C9Y3"/>
<sequence length="274" mass="31088">MISQMIPYISLFFFALFVIITSIIPYSAISRVDRIKIDHAFFLAVNTSNKIMLNSTQSVNDADDLISQSCTLWTTPNISRIEYLAPLCTKNSNYHTYVQKIVNYVVAQIIGLLCFTIVLTHVLGTKRISVMILLFALGICFDVDSLKNQNTVHSFSGGRIFDVSGSVYNSTQYPYKFDNQFELIELLCDTAYFRSMTPIKFDQCYPVDGSSFKAMIVKLLSLFFVVLYVIVTMYKKSSDKDVTKSEESSDKNGDMSELTSLTYIYVNKDLASKR</sequence>
<feature type="transmembrane region" description="Helical" evidence="1">
    <location>
        <begin position="6"/>
        <end position="29"/>
    </location>
</feature>
<protein>
    <submittedName>
        <fullName evidence="2">Uncharacterized protein</fullName>
    </submittedName>
</protein>
<keyword evidence="1" id="KW-0812">Transmembrane</keyword>
<feature type="transmembrane region" description="Helical" evidence="1">
    <location>
        <begin position="101"/>
        <end position="122"/>
    </location>
</feature>
<keyword evidence="1" id="KW-1133">Transmembrane helix</keyword>
<evidence type="ECO:0000256" key="1">
    <source>
        <dbReference type="SAM" id="Phobius"/>
    </source>
</evidence>
<evidence type="ECO:0000313" key="2">
    <source>
        <dbReference type="EMBL" id="QHT00314.1"/>
    </source>
</evidence>